<dbReference type="EMBL" id="JADOUF010000001">
    <property type="protein sequence ID" value="MBG6138463.1"/>
    <property type="molecule type" value="Genomic_DNA"/>
</dbReference>
<evidence type="ECO:0000313" key="5">
    <source>
        <dbReference type="Proteomes" id="UP000622552"/>
    </source>
</evidence>
<reference evidence="4" key="1">
    <citation type="submission" date="2020-11" db="EMBL/GenBank/DDBJ databases">
        <title>Sequencing the genomes of 1000 actinobacteria strains.</title>
        <authorList>
            <person name="Klenk H.-P."/>
        </authorList>
    </citation>
    <scope>NUCLEOTIDE SEQUENCE</scope>
    <source>
        <strain evidence="4">DSM 45356</strain>
    </source>
</reference>
<accession>A0A8J7GUN3</accession>
<gene>
    <name evidence="4" type="ORF">IW245_004657</name>
</gene>
<evidence type="ECO:0000256" key="1">
    <source>
        <dbReference type="ARBA" id="ARBA00006217"/>
    </source>
</evidence>
<dbReference type="InterPro" id="IPR001765">
    <property type="entry name" value="Carbonic_anhydrase"/>
</dbReference>
<comment type="cofactor">
    <cofactor evidence="3">
        <name>Zn(2+)</name>
        <dbReference type="ChEBI" id="CHEBI:29105"/>
    </cofactor>
    <text evidence="3">Binds 1 zinc ion per subunit.</text>
</comment>
<comment type="caution">
    <text evidence="4">The sequence shown here is derived from an EMBL/GenBank/DDBJ whole genome shotgun (WGS) entry which is preliminary data.</text>
</comment>
<sequence length="123" mass="12892">MCVLRSGGHVLDTALLGSVEFTVGLGVPLIVVLGHQYCSAVLTATNATRAGERVAGDLGFLVDQIAASVGEEGGSEDVSRRHTLATVKTIMEIPLVSDAWASGRLEVVAARYDVDSGRVERLL</sequence>
<dbReference type="GO" id="GO:0004089">
    <property type="term" value="F:carbonate dehydratase activity"/>
    <property type="evidence" value="ECO:0007669"/>
    <property type="project" value="InterPro"/>
</dbReference>
<dbReference type="SMART" id="SM00947">
    <property type="entry name" value="Pro_CA"/>
    <property type="match status" value="1"/>
</dbReference>
<dbReference type="Gene3D" id="3.40.1050.10">
    <property type="entry name" value="Carbonic anhydrase"/>
    <property type="match status" value="1"/>
</dbReference>
<dbReference type="Pfam" id="PF00484">
    <property type="entry name" value="Pro_CA"/>
    <property type="match status" value="1"/>
</dbReference>
<feature type="binding site" evidence="3">
    <location>
        <position position="35"/>
    </location>
    <ligand>
        <name>Zn(2+)</name>
        <dbReference type="ChEBI" id="CHEBI:29105"/>
    </ligand>
</feature>
<protein>
    <submittedName>
        <fullName evidence="4">Carbonic anhydrase</fullName>
    </submittedName>
</protein>
<dbReference type="InterPro" id="IPR036874">
    <property type="entry name" value="Carbonic_anhydrase_sf"/>
</dbReference>
<keyword evidence="3" id="KW-0479">Metal-binding</keyword>
<name>A0A8J7GUN3_9ACTN</name>
<proteinExistence type="inferred from homology"/>
<dbReference type="SUPFAM" id="SSF53056">
    <property type="entry name" value="beta-carbonic anhydrase, cab"/>
    <property type="match status" value="1"/>
</dbReference>
<comment type="similarity">
    <text evidence="1">Belongs to the beta-class carbonic anhydrase family.</text>
</comment>
<keyword evidence="3" id="KW-0862">Zinc</keyword>
<evidence type="ECO:0000256" key="3">
    <source>
        <dbReference type="PIRSR" id="PIRSR601765-1"/>
    </source>
</evidence>
<feature type="binding site" evidence="3">
    <location>
        <position position="38"/>
    </location>
    <ligand>
        <name>Zn(2+)</name>
        <dbReference type="ChEBI" id="CHEBI:29105"/>
    </ligand>
</feature>
<organism evidence="4 5">
    <name type="scientific">Longispora fulva</name>
    <dbReference type="NCBI Taxonomy" id="619741"/>
    <lineage>
        <taxon>Bacteria</taxon>
        <taxon>Bacillati</taxon>
        <taxon>Actinomycetota</taxon>
        <taxon>Actinomycetes</taxon>
        <taxon>Micromonosporales</taxon>
        <taxon>Micromonosporaceae</taxon>
        <taxon>Longispora</taxon>
    </lineage>
</organism>
<dbReference type="Proteomes" id="UP000622552">
    <property type="component" value="Unassembled WGS sequence"/>
</dbReference>
<comment type="function">
    <text evidence="2">Catalyzes the reversible hydration of carbon dioxide to form bicarbonate.</text>
</comment>
<dbReference type="GO" id="GO:0008270">
    <property type="term" value="F:zinc ion binding"/>
    <property type="evidence" value="ECO:0007669"/>
    <property type="project" value="InterPro"/>
</dbReference>
<dbReference type="AlphaFoldDB" id="A0A8J7GUN3"/>
<evidence type="ECO:0000256" key="2">
    <source>
        <dbReference type="ARBA" id="ARBA00024993"/>
    </source>
</evidence>
<keyword evidence="5" id="KW-1185">Reference proteome</keyword>
<evidence type="ECO:0000313" key="4">
    <source>
        <dbReference type="EMBL" id="MBG6138463.1"/>
    </source>
</evidence>